<gene>
    <name evidence="2" type="ORF">HW554_16820</name>
</gene>
<proteinExistence type="predicted"/>
<dbReference type="RefSeq" id="WP_176909740.1">
    <property type="nucleotide sequence ID" value="NZ_JABKAU010000039.1"/>
</dbReference>
<comment type="caution">
    <text evidence="2">The sequence shown here is derived from an EMBL/GenBank/DDBJ whole genome shotgun (WGS) entry which is preliminary data.</text>
</comment>
<accession>A0A7Y7U7I7</accession>
<name>A0A7Y7U7I7_9BACT</name>
<keyword evidence="3" id="KW-1185">Reference proteome</keyword>
<keyword evidence="1" id="KW-1133">Transmembrane helix</keyword>
<dbReference type="AlphaFoldDB" id="A0A7Y7U7I7"/>
<dbReference type="Proteomes" id="UP000565521">
    <property type="component" value="Unassembled WGS sequence"/>
</dbReference>
<feature type="transmembrane region" description="Helical" evidence="1">
    <location>
        <begin position="71"/>
        <end position="90"/>
    </location>
</feature>
<keyword evidence="1" id="KW-0812">Transmembrane</keyword>
<keyword evidence="1" id="KW-0472">Membrane</keyword>
<evidence type="ECO:0000256" key="1">
    <source>
        <dbReference type="SAM" id="Phobius"/>
    </source>
</evidence>
<protein>
    <submittedName>
        <fullName evidence="2">Uncharacterized protein</fullName>
    </submittedName>
</protein>
<evidence type="ECO:0000313" key="3">
    <source>
        <dbReference type="Proteomes" id="UP000565521"/>
    </source>
</evidence>
<sequence length="135" mass="15433">MMNTLTQLYYDRRASNLLLLSMVLGQLVSTLAEEGYRNIPAYRQPLVLTTFCVLIALATGMAWLVRKGKMWAKIGWVVAVLLRFIYQAIFIKKNGISALVPLIGLTYLATLFLHLVALFYAFRFKFVKRQPLESL</sequence>
<dbReference type="EMBL" id="JABKAU010000039">
    <property type="protein sequence ID" value="NVO32879.1"/>
    <property type="molecule type" value="Genomic_DNA"/>
</dbReference>
<evidence type="ECO:0000313" key="2">
    <source>
        <dbReference type="EMBL" id="NVO32879.1"/>
    </source>
</evidence>
<reference evidence="2 3" key="1">
    <citation type="submission" date="2020-05" db="EMBL/GenBank/DDBJ databases">
        <title>Hymenobacter terrestris sp. nov. and Hymenobacter lapidiphilus sp. nov., isolated from regoliths in Antarctica.</title>
        <authorList>
            <person name="Sedlacek I."/>
            <person name="Pantucek R."/>
            <person name="Zeman M."/>
            <person name="Holochova P."/>
            <person name="Kralova S."/>
            <person name="Stankova E."/>
            <person name="Sedo O."/>
            <person name="Micenkova L."/>
            <person name="Svec P."/>
            <person name="Gupta V."/>
            <person name="Sood U."/>
            <person name="Korpole U.S."/>
            <person name="Lal R."/>
        </authorList>
    </citation>
    <scope>NUCLEOTIDE SEQUENCE [LARGE SCALE GENOMIC DNA]</scope>
    <source>
        <strain evidence="2 3">P5342</strain>
    </source>
</reference>
<feature type="transmembrane region" description="Helical" evidence="1">
    <location>
        <begin position="96"/>
        <end position="122"/>
    </location>
</feature>
<organism evidence="2 3">
    <name type="scientific">Hymenobacter lapidiphilus</name>
    <dbReference type="NCBI Taxonomy" id="2608003"/>
    <lineage>
        <taxon>Bacteria</taxon>
        <taxon>Pseudomonadati</taxon>
        <taxon>Bacteroidota</taxon>
        <taxon>Cytophagia</taxon>
        <taxon>Cytophagales</taxon>
        <taxon>Hymenobacteraceae</taxon>
        <taxon>Hymenobacter</taxon>
    </lineage>
</organism>
<feature type="transmembrane region" description="Helical" evidence="1">
    <location>
        <begin position="42"/>
        <end position="64"/>
    </location>
</feature>